<comment type="similarity">
    <text evidence="7">Belongs to the drug/metabolite transporter (DMT) superfamily. Small multidrug resistance (SMR) (TC 2.A.7.1) family.</text>
</comment>
<dbReference type="InterPro" id="IPR045324">
    <property type="entry name" value="Small_multidrug_res"/>
</dbReference>
<dbReference type="InterPro" id="IPR000390">
    <property type="entry name" value="Small_drug/metabolite_transptr"/>
</dbReference>
<dbReference type="PANTHER" id="PTHR30561:SF0">
    <property type="entry name" value="GUANIDINIUM EXPORTER"/>
    <property type="match status" value="1"/>
</dbReference>
<dbReference type="Proteomes" id="UP000547209">
    <property type="component" value="Unassembled WGS sequence"/>
</dbReference>
<evidence type="ECO:0000256" key="6">
    <source>
        <dbReference type="ARBA" id="ARBA00023136"/>
    </source>
</evidence>
<dbReference type="InterPro" id="IPR037185">
    <property type="entry name" value="EmrE-like"/>
</dbReference>
<dbReference type="Gene3D" id="1.10.3730.20">
    <property type="match status" value="1"/>
</dbReference>
<proteinExistence type="inferred from homology"/>
<sequence length="104" mass="11183">MAWIILIFAGMGEVVGVLGLNRLNRRRNAASWTMMLGGFAVSFILLTIAMKSLSMGTAYAVWTAIGTIGATVLGMVFYGESRQPLRIFFLVLVVGAVIGLKALE</sequence>
<organism evidence="9 10">
    <name type="scientific">Cohnella nanjingensis</name>
    <dbReference type="NCBI Taxonomy" id="1387779"/>
    <lineage>
        <taxon>Bacteria</taxon>
        <taxon>Bacillati</taxon>
        <taxon>Bacillota</taxon>
        <taxon>Bacilli</taxon>
        <taxon>Bacillales</taxon>
        <taxon>Paenibacillaceae</taxon>
        <taxon>Cohnella</taxon>
    </lineage>
</organism>
<keyword evidence="10" id="KW-1185">Reference proteome</keyword>
<dbReference type="Pfam" id="PF00893">
    <property type="entry name" value="Multi_Drug_Res"/>
    <property type="match status" value="1"/>
</dbReference>
<comment type="subcellular location">
    <subcellularLocation>
        <location evidence="1 7">Cell membrane</location>
        <topology evidence="1 7">Multi-pass membrane protein</topology>
    </subcellularLocation>
</comment>
<dbReference type="RefSeq" id="WP_185142965.1">
    <property type="nucleotide sequence ID" value="NZ_JACJVP010000021.1"/>
</dbReference>
<keyword evidence="4 7" id="KW-0812">Transmembrane</keyword>
<gene>
    <name evidence="9" type="ORF">H7C19_12410</name>
</gene>
<keyword evidence="2" id="KW-0813">Transport</keyword>
<feature type="transmembrane region" description="Helical" evidence="8">
    <location>
        <begin position="57"/>
        <end position="79"/>
    </location>
</feature>
<keyword evidence="3" id="KW-1003">Cell membrane</keyword>
<evidence type="ECO:0000313" key="9">
    <source>
        <dbReference type="EMBL" id="MBB6671484.1"/>
    </source>
</evidence>
<keyword evidence="6 8" id="KW-0472">Membrane</keyword>
<dbReference type="GO" id="GO:0022857">
    <property type="term" value="F:transmembrane transporter activity"/>
    <property type="evidence" value="ECO:0007669"/>
    <property type="project" value="InterPro"/>
</dbReference>
<name>A0A7X0VGB7_9BACL</name>
<evidence type="ECO:0000256" key="5">
    <source>
        <dbReference type="ARBA" id="ARBA00022989"/>
    </source>
</evidence>
<dbReference type="EMBL" id="JACJVP010000021">
    <property type="protein sequence ID" value="MBB6671484.1"/>
    <property type="molecule type" value="Genomic_DNA"/>
</dbReference>
<feature type="transmembrane region" description="Helical" evidence="8">
    <location>
        <begin position="29"/>
        <end position="50"/>
    </location>
</feature>
<evidence type="ECO:0000256" key="4">
    <source>
        <dbReference type="ARBA" id="ARBA00022692"/>
    </source>
</evidence>
<evidence type="ECO:0000256" key="3">
    <source>
        <dbReference type="ARBA" id="ARBA00022475"/>
    </source>
</evidence>
<feature type="transmembrane region" description="Helical" evidence="8">
    <location>
        <begin position="85"/>
        <end position="103"/>
    </location>
</feature>
<evidence type="ECO:0000256" key="8">
    <source>
        <dbReference type="SAM" id="Phobius"/>
    </source>
</evidence>
<dbReference type="AlphaFoldDB" id="A0A7X0VGB7"/>
<evidence type="ECO:0000256" key="7">
    <source>
        <dbReference type="RuleBase" id="RU003942"/>
    </source>
</evidence>
<evidence type="ECO:0000313" key="10">
    <source>
        <dbReference type="Proteomes" id="UP000547209"/>
    </source>
</evidence>
<keyword evidence="5 8" id="KW-1133">Transmembrane helix</keyword>
<dbReference type="SUPFAM" id="SSF103481">
    <property type="entry name" value="Multidrug resistance efflux transporter EmrE"/>
    <property type="match status" value="1"/>
</dbReference>
<reference evidence="9 10" key="1">
    <citation type="submission" date="2020-08" db="EMBL/GenBank/DDBJ databases">
        <title>Cohnella phylogeny.</title>
        <authorList>
            <person name="Dunlap C."/>
        </authorList>
    </citation>
    <scope>NUCLEOTIDE SEQUENCE [LARGE SCALE GENOMIC DNA]</scope>
    <source>
        <strain evidence="9 10">DSM 28246</strain>
    </source>
</reference>
<dbReference type="GO" id="GO:0005886">
    <property type="term" value="C:plasma membrane"/>
    <property type="evidence" value="ECO:0007669"/>
    <property type="project" value="UniProtKB-SubCell"/>
</dbReference>
<comment type="caution">
    <text evidence="9">The sequence shown here is derived from an EMBL/GenBank/DDBJ whole genome shotgun (WGS) entry which is preliminary data.</text>
</comment>
<evidence type="ECO:0000256" key="2">
    <source>
        <dbReference type="ARBA" id="ARBA00022448"/>
    </source>
</evidence>
<protein>
    <submittedName>
        <fullName evidence="9">Multidrug efflux SMR transporter</fullName>
    </submittedName>
</protein>
<dbReference type="PANTHER" id="PTHR30561">
    <property type="entry name" value="SMR FAMILY PROTON-DEPENDENT DRUG EFFLUX TRANSPORTER SUGE"/>
    <property type="match status" value="1"/>
</dbReference>
<evidence type="ECO:0000256" key="1">
    <source>
        <dbReference type="ARBA" id="ARBA00004651"/>
    </source>
</evidence>
<dbReference type="FunFam" id="1.10.3730.20:FF:000001">
    <property type="entry name" value="Quaternary ammonium compound resistance transporter SugE"/>
    <property type="match status" value="1"/>
</dbReference>
<accession>A0A7X0VGB7</accession>